<organism evidence="2 3">
    <name type="scientific">Amycolatopsis camponoti</name>
    <dbReference type="NCBI Taxonomy" id="2606593"/>
    <lineage>
        <taxon>Bacteria</taxon>
        <taxon>Bacillati</taxon>
        <taxon>Actinomycetota</taxon>
        <taxon>Actinomycetes</taxon>
        <taxon>Pseudonocardiales</taxon>
        <taxon>Pseudonocardiaceae</taxon>
        <taxon>Amycolatopsis</taxon>
    </lineage>
</organism>
<accession>A0A6I8LWJ6</accession>
<name>A0A6I8LWJ6_9PSEU</name>
<dbReference type="Proteomes" id="UP000399805">
    <property type="component" value="Unassembled WGS sequence"/>
</dbReference>
<feature type="region of interest" description="Disordered" evidence="1">
    <location>
        <begin position="19"/>
        <end position="47"/>
    </location>
</feature>
<protein>
    <submittedName>
        <fullName evidence="2">Uncharacterized protein</fullName>
    </submittedName>
</protein>
<keyword evidence="3" id="KW-1185">Reference proteome</keyword>
<proteinExistence type="predicted"/>
<evidence type="ECO:0000313" key="2">
    <source>
        <dbReference type="EMBL" id="VVJ19886.1"/>
    </source>
</evidence>
<reference evidence="2 3" key="1">
    <citation type="submission" date="2019-09" db="EMBL/GenBank/DDBJ databases">
        <authorList>
            <person name="Leyn A S."/>
        </authorList>
    </citation>
    <scope>NUCLEOTIDE SEQUENCE [LARGE SCALE GENOMIC DNA]</scope>
    <source>
        <strain evidence="2">AA231_1</strain>
    </source>
</reference>
<feature type="region of interest" description="Disordered" evidence="1">
    <location>
        <begin position="59"/>
        <end position="134"/>
    </location>
</feature>
<dbReference type="EMBL" id="CABVGP010000002">
    <property type="protein sequence ID" value="VVJ19886.1"/>
    <property type="molecule type" value="Genomic_DNA"/>
</dbReference>
<gene>
    <name evidence="2" type="ORF">AA23TX_04907</name>
</gene>
<evidence type="ECO:0000313" key="3">
    <source>
        <dbReference type="Proteomes" id="UP000399805"/>
    </source>
</evidence>
<dbReference type="AlphaFoldDB" id="A0A6I8LWJ6"/>
<sequence length="134" mass="14289">MGLGVTRSGRFCAVGRGISSRGQQKTLADRKVARGFARRRSGKSSLSVDALGKYEAGQRCHDADASPKVSQVSTLRDGVSASWTRGRRTSLASDPGPGRSAGRCTISRWPKKSRTKAGRPSSGSPARRSWRSPS</sequence>
<feature type="compositionally biased region" description="Low complexity" evidence="1">
    <location>
        <begin position="118"/>
        <end position="134"/>
    </location>
</feature>
<evidence type="ECO:0000256" key="1">
    <source>
        <dbReference type="SAM" id="MobiDB-lite"/>
    </source>
</evidence>